<dbReference type="EMBL" id="AP010803">
    <property type="protein sequence ID" value="BAI96240.1"/>
    <property type="molecule type" value="Genomic_DNA"/>
</dbReference>
<reference evidence="1 2" key="1">
    <citation type="journal article" date="2010" name="J. Bacteriol.">
        <title>Complete genome sequence of the representative gamma-hexachlorocyclohexane-degrading bacterium Sphingobium japonicum UT26.</title>
        <authorList>
            <person name="Nagata Y."/>
            <person name="Ohtsubo Y."/>
            <person name="Endo R."/>
            <person name="Ichikawa N."/>
            <person name="Ankai A."/>
            <person name="Oguchi A."/>
            <person name="Fukui S."/>
            <person name="Fujita N."/>
            <person name="Tsuda M."/>
        </authorList>
    </citation>
    <scope>NUCLEOTIDE SEQUENCE [LARGE SCALE GENOMIC DNA]</scope>
    <source>
        <strain evidence="2">DSM 16413 / CCM 7287 / MTCC 6362 / UT26 / NBRC 101211 / UT26S</strain>
    </source>
</reference>
<dbReference type="Proteomes" id="UP000007753">
    <property type="component" value="Chromosome 1"/>
</dbReference>
<sequence>MPLAISGRRYAELTNEGASEGFYIPETASSSRQLWLQALFKQLPRGFNSRTLDPCGRCGADFGTEHRAK</sequence>
<evidence type="ECO:0000313" key="1">
    <source>
        <dbReference type="EMBL" id="BAI96240.1"/>
    </source>
</evidence>
<dbReference type="KEGG" id="sjp:SJA_C1-14060"/>
<proteinExistence type="predicted"/>
<keyword evidence="2" id="KW-1185">Reference proteome</keyword>
<gene>
    <name evidence="1" type="ordered locus">SJA_C1-14060</name>
</gene>
<dbReference type="HOGENOM" id="CLU_2773780_0_0_5"/>
<dbReference type="AlphaFoldDB" id="D4Z0V8"/>
<name>D4Z0V8_SPHIU</name>
<accession>D4Z0V8</accession>
<protein>
    <submittedName>
        <fullName evidence="1">Uncharacterized protein</fullName>
    </submittedName>
</protein>
<evidence type="ECO:0000313" key="2">
    <source>
        <dbReference type="Proteomes" id="UP000007753"/>
    </source>
</evidence>
<organism evidence="1 2">
    <name type="scientific">Sphingobium indicum (strain DSM 16413 / CCM 7287 / MTCC 6362 / UT26 / NBRC 101211 / UT26S)</name>
    <name type="common">Sphingobium japonicum</name>
    <dbReference type="NCBI Taxonomy" id="452662"/>
    <lineage>
        <taxon>Bacteria</taxon>
        <taxon>Pseudomonadati</taxon>
        <taxon>Pseudomonadota</taxon>
        <taxon>Alphaproteobacteria</taxon>
        <taxon>Sphingomonadales</taxon>
        <taxon>Sphingomonadaceae</taxon>
        <taxon>Sphingobium</taxon>
    </lineage>
</organism>